<dbReference type="EMBL" id="BNBO01000001">
    <property type="protein sequence ID" value="GHH59462.1"/>
    <property type="molecule type" value="Genomic_DNA"/>
</dbReference>
<reference evidence="1" key="2">
    <citation type="submission" date="2020-09" db="EMBL/GenBank/DDBJ databases">
        <authorList>
            <person name="Sun Q."/>
            <person name="Ohkuma M."/>
        </authorList>
    </citation>
    <scope>NUCLEOTIDE SEQUENCE</scope>
    <source>
        <strain evidence="1">JCM 4646</strain>
    </source>
</reference>
<comment type="caution">
    <text evidence="1">The sequence shown here is derived from an EMBL/GenBank/DDBJ whole genome shotgun (WGS) entry which is preliminary data.</text>
</comment>
<accession>A0A919FBA2</accession>
<dbReference type="Proteomes" id="UP000617734">
    <property type="component" value="Unassembled WGS sequence"/>
</dbReference>
<keyword evidence="2" id="KW-1185">Reference proteome</keyword>
<protein>
    <submittedName>
        <fullName evidence="1">Uncharacterized protein</fullName>
    </submittedName>
</protein>
<dbReference type="AlphaFoldDB" id="A0A919FBA2"/>
<evidence type="ECO:0000313" key="2">
    <source>
        <dbReference type="Proteomes" id="UP000617734"/>
    </source>
</evidence>
<organism evidence="1 2">
    <name type="scientific">Kitasatospora indigofera</name>
    <dbReference type="NCBI Taxonomy" id="67307"/>
    <lineage>
        <taxon>Bacteria</taxon>
        <taxon>Bacillati</taxon>
        <taxon>Actinomycetota</taxon>
        <taxon>Actinomycetes</taxon>
        <taxon>Kitasatosporales</taxon>
        <taxon>Streptomycetaceae</taxon>
        <taxon>Kitasatospora</taxon>
    </lineage>
</organism>
<reference evidence="1" key="1">
    <citation type="journal article" date="2014" name="Int. J. Syst. Evol. Microbiol.">
        <title>Complete genome sequence of Corynebacterium casei LMG S-19264T (=DSM 44701T), isolated from a smear-ripened cheese.</title>
        <authorList>
            <consortium name="US DOE Joint Genome Institute (JGI-PGF)"/>
            <person name="Walter F."/>
            <person name="Albersmeier A."/>
            <person name="Kalinowski J."/>
            <person name="Ruckert C."/>
        </authorList>
    </citation>
    <scope>NUCLEOTIDE SEQUENCE</scope>
    <source>
        <strain evidence="1">JCM 4646</strain>
    </source>
</reference>
<dbReference type="RefSeq" id="WP_190208850.1">
    <property type="nucleotide sequence ID" value="NZ_BNBO01000001.1"/>
</dbReference>
<sequence>MTDTTTGSDWEHLLTAAFGRLLDLPFAEADPAADHAVRIGGNMLYETGFGKDPAWVGPAALSGAEPVRWEGFVFDEADGTFAFDAARSIFEFRVPAESGSAFPAAFVDAVDAACFVPRLIRGADLAPLVEQHGVDLTGPAAAGTWSVYFPRLVSDGTLLGALRAACVLGDGPQSLVDFGAEPEEEWQDALDAIPHPGLRAHLAFFFTDGTDGLMPMGEDINLHVLADLGCHAVAGFEDGHGQFDATVVRLSRKVSGIV</sequence>
<proteinExistence type="predicted"/>
<dbReference type="GeneID" id="95350817"/>
<gene>
    <name evidence="1" type="ORF">GCM10018781_02690</name>
</gene>
<name>A0A919FBA2_9ACTN</name>
<evidence type="ECO:0000313" key="1">
    <source>
        <dbReference type="EMBL" id="GHH59462.1"/>
    </source>
</evidence>